<protein>
    <submittedName>
        <fullName evidence="1">Uncharacterized protein</fullName>
    </submittedName>
</protein>
<gene>
    <name evidence="1" type="ORF">D1831_07335</name>
</gene>
<dbReference type="OrthoDB" id="2323462at2"/>
<organism evidence="1 2">
    <name type="scientific">Lactiplantibacillus garii</name>
    <dbReference type="NCBI Taxonomy" id="2306423"/>
    <lineage>
        <taxon>Bacteria</taxon>
        <taxon>Bacillati</taxon>
        <taxon>Bacillota</taxon>
        <taxon>Bacilli</taxon>
        <taxon>Lactobacillales</taxon>
        <taxon>Lactobacillaceae</taxon>
        <taxon>Lactiplantibacillus</taxon>
    </lineage>
</organism>
<name>A0A426D789_9LACO</name>
<keyword evidence="2" id="KW-1185">Reference proteome</keyword>
<evidence type="ECO:0000313" key="2">
    <source>
        <dbReference type="Proteomes" id="UP000283633"/>
    </source>
</evidence>
<dbReference type="AlphaFoldDB" id="A0A426D789"/>
<comment type="caution">
    <text evidence="1">The sequence shown here is derived from an EMBL/GenBank/DDBJ whole genome shotgun (WGS) entry which is preliminary data.</text>
</comment>
<dbReference type="RefSeq" id="WP_125072279.1">
    <property type="nucleotide sequence ID" value="NZ_QWZQ01000020.1"/>
</dbReference>
<dbReference type="EMBL" id="QWZQ01000020">
    <property type="protein sequence ID" value="RRK10469.1"/>
    <property type="molecule type" value="Genomic_DNA"/>
</dbReference>
<sequence>MHYFKFGTPNQFVLVAHHNAWVARRTLLEQHGDLPANIPCQEISRTTAWAIYRDVWAHELEMSNSEVDRIAGITFDHPGVMAHISYGD</sequence>
<evidence type="ECO:0000313" key="1">
    <source>
        <dbReference type="EMBL" id="RRK10469.1"/>
    </source>
</evidence>
<dbReference type="Proteomes" id="UP000283633">
    <property type="component" value="Unassembled WGS sequence"/>
</dbReference>
<accession>A0A426D789</accession>
<reference evidence="1 2" key="1">
    <citation type="submission" date="2018-08" db="EMBL/GenBank/DDBJ databases">
        <title>Genome Lactobacillus garii FI11369.</title>
        <authorList>
            <person name="Diaz M."/>
            <person name="Narbad A."/>
        </authorList>
    </citation>
    <scope>NUCLEOTIDE SEQUENCE [LARGE SCALE GENOMIC DNA]</scope>
    <source>
        <strain evidence="1 2">FI11369</strain>
    </source>
</reference>
<proteinExistence type="predicted"/>